<reference evidence="31" key="1">
    <citation type="journal article" date="2021" name="Evol. Appl.">
        <title>The genome of the Pyrenean desman and the effects of bottlenecks and inbreeding on the genomic landscape of an endangered species.</title>
        <authorList>
            <person name="Escoda L."/>
            <person name="Castresana J."/>
        </authorList>
    </citation>
    <scope>NUCLEOTIDE SEQUENCE</scope>
    <source>
        <strain evidence="31">IBE-C5619</strain>
    </source>
</reference>
<keyword evidence="9" id="KW-0677">Repeat</keyword>
<dbReference type="PROSITE" id="PS50011">
    <property type="entry name" value="PROTEIN_KINASE_DOM"/>
    <property type="match status" value="1"/>
</dbReference>
<evidence type="ECO:0000259" key="30">
    <source>
        <dbReference type="PROSITE" id="PS50853"/>
    </source>
</evidence>
<dbReference type="GO" id="GO:0004714">
    <property type="term" value="F:transmembrane receptor protein tyrosine kinase activity"/>
    <property type="evidence" value="ECO:0007669"/>
    <property type="project" value="UniProtKB-EC"/>
</dbReference>
<accession>A0A8J5ZU85</accession>
<evidence type="ECO:0000256" key="2">
    <source>
        <dbReference type="ARBA" id="ARBA00006692"/>
    </source>
</evidence>
<dbReference type="InterPro" id="IPR013783">
    <property type="entry name" value="Ig-like_fold"/>
</dbReference>
<dbReference type="CDD" id="cd05749">
    <property type="entry name" value="IgI_2_Axl_Tyro3_like"/>
    <property type="match status" value="1"/>
</dbReference>
<evidence type="ECO:0000256" key="26">
    <source>
        <dbReference type="SAM" id="MobiDB-lite"/>
    </source>
</evidence>
<feature type="region of interest" description="Disordered" evidence="26">
    <location>
        <begin position="974"/>
        <end position="1001"/>
    </location>
</feature>
<dbReference type="InterPro" id="IPR017441">
    <property type="entry name" value="Protein_kinase_ATP_BS"/>
</dbReference>
<dbReference type="InterPro" id="IPR036179">
    <property type="entry name" value="Ig-like_dom_sf"/>
</dbReference>
<dbReference type="PROSITE" id="PS50853">
    <property type="entry name" value="FN3"/>
    <property type="match status" value="2"/>
</dbReference>
<dbReference type="InterPro" id="IPR020635">
    <property type="entry name" value="Tyr_kinase_cat_dom"/>
</dbReference>
<evidence type="ECO:0000256" key="20">
    <source>
        <dbReference type="ARBA" id="ARBA00051243"/>
    </source>
</evidence>
<evidence type="ECO:0000256" key="19">
    <source>
        <dbReference type="ARBA" id="ARBA00023319"/>
    </source>
</evidence>
<dbReference type="CDD" id="cd00063">
    <property type="entry name" value="FN3"/>
    <property type="match status" value="2"/>
</dbReference>
<dbReference type="GO" id="GO:0007399">
    <property type="term" value="P:nervous system development"/>
    <property type="evidence" value="ECO:0007669"/>
    <property type="project" value="TreeGrafter"/>
</dbReference>
<keyword evidence="32" id="KW-1185">Reference proteome</keyword>
<evidence type="ECO:0000256" key="12">
    <source>
        <dbReference type="ARBA" id="ARBA00022840"/>
    </source>
</evidence>
<keyword evidence="16" id="KW-1015">Disulfide bond</keyword>
<evidence type="ECO:0000256" key="6">
    <source>
        <dbReference type="ARBA" id="ARBA00022679"/>
    </source>
</evidence>
<dbReference type="SMART" id="SM00219">
    <property type="entry name" value="TyrKc"/>
    <property type="match status" value="1"/>
</dbReference>
<dbReference type="FunFam" id="2.60.40.10:FF:001050">
    <property type="entry name" value="MER proto-oncogene, tyrosine kinase"/>
    <property type="match status" value="1"/>
</dbReference>
<dbReference type="PROSITE" id="PS50835">
    <property type="entry name" value="IG_LIKE"/>
    <property type="match status" value="2"/>
</dbReference>
<dbReference type="InterPro" id="IPR007110">
    <property type="entry name" value="Ig-like_dom"/>
</dbReference>
<comment type="subcellular location">
    <subcellularLocation>
        <location evidence="1">Cell membrane</location>
        <topology evidence="1">Single-pass type I membrane protein</topology>
    </subcellularLocation>
</comment>
<keyword evidence="19" id="KW-0393">Immunoglobulin domain</keyword>
<evidence type="ECO:0000259" key="28">
    <source>
        <dbReference type="PROSITE" id="PS50011"/>
    </source>
</evidence>
<keyword evidence="14 27" id="KW-0472">Membrane</keyword>
<keyword evidence="5" id="KW-0597">Phosphoprotein</keyword>
<dbReference type="SUPFAM" id="SSF56112">
    <property type="entry name" value="Protein kinase-like (PK-like)"/>
    <property type="match status" value="1"/>
</dbReference>
<name>A0A8J5ZU85_GALPY</name>
<dbReference type="Pfam" id="PF07714">
    <property type="entry name" value="PK_Tyr_Ser-Thr"/>
    <property type="match status" value="1"/>
</dbReference>
<comment type="subunit">
    <text evidence="21">Interacts (upon activation) with TNK2; stimulates TNK2 autophosphorylation. Interacts (via N-terminus) with extracellular ligands LGALS3, TUB, TULP1 and GAS6. Interacts with VAV1 in a phosphotyrosine-independent manner. Interacts with TIMD4; this interaction enhances TIMD4-mediated efferocytosis.</text>
</comment>
<dbReference type="OrthoDB" id="4062651at2759"/>
<evidence type="ECO:0000256" key="5">
    <source>
        <dbReference type="ARBA" id="ARBA00022553"/>
    </source>
</evidence>
<comment type="catalytic activity">
    <reaction evidence="20">
        <text>L-tyrosyl-[protein] + ATP = O-phospho-L-tyrosyl-[protein] + ADP + H(+)</text>
        <dbReference type="Rhea" id="RHEA:10596"/>
        <dbReference type="Rhea" id="RHEA-COMP:10136"/>
        <dbReference type="Rhea" id="RHEA-COMP:20101"/>
        <dbReference type="ChEBI" id="CHEBI:15378"/>
        <dbReference type="ChEBI" id="CHEBI:30616"/>
        <dbReference type="ChEBI" id="CHEBI:46858"/>
        <dbReference type="ChEBI" id="CHEBI:61978"/>
        <dbReference type="ChEBI" id="CHEBI:456216"/>
        <dbReference type="EC" id="2.7.10.1"/>
    </reaction>
</comment>
<gene>
    <name evidence="31" type="ORF">J0S82_003076</name>
</gene>
<evidence type="ECO:0000256" key="10">
    <source>
        <dbReference type="ARBA" id="ARBA00022741"/>
    </source>
</evidence>
<dbReference type="Gene3D" id="3.30.200.20">
    <property type="entry name" value="Phosphorylase Kinase, domain 1"/>
    <property type="match status" value="1"/>
</dbReference>
<dbReference type="GO" id="GO:0007169">
    <property type="term" value="P:cell surface receptor protein tyrosine kinase signaling pathway"/>
    <property type="evidence" value="ECO:0007669"/>
    <property type="project" value="TreeGrafter"/>
</dbReference>
<dbReference type="Gene3D" id="2.60.40.10">
    <property type="entry name" value="Immunoglobulins"/>
    <property type="match status" value="4"/>
</dbReference>
<evidence type="ECO:0000256" key="17">
    <source>
        <dbReference type="ARBA" id="ARBA00023170"/>
    </source>
</evidence>
<proteinExistence type="inferred from homology"/>
<dbReference type="InterPro" id="IPR003599">
    <property type="entry name" value="Ig_sub"/>
</dbReference>
<organism evidence="31 32">
    <name type="scientific">Galemys pyrenaicus</name>
    <name type="common">Iberian desman</name>
    <name type="synonym">Pyrenean desman</name>
    <dbReference type="NCBI Taxonomy" id="202257"/>
    <lineage>
        <taxon>Eukaryota</taxon>
        <taxon>Metazoa</taxon>
        <taxon>Chordata</taxon>
        <taxon>Craniata</taxon>
        <taxon>Vertebrata</taxon>
        <taxon>Euteleostomi</taxon>
        <taxon>Mammalia</taxon>
        <taxon>Eutheria</taxon>
        <taxon>Laurasiatheria</taxon>
        <taxon>Eulipotyphla</taxon>
        <taxon>Talpidae</taxon>
        <taxon>Galemys</taxon>
    </lineage>
</organism>
<keyword evidence="4" id="KW-1003">Cell membrane</keyword>
<dbReference type="FunFam" id="2.60.40.10:FF:000296">
    <property type="entry name" value="Tyrosine-protein kinase receptor TYRO3"/>
    <property type="match status" value="1"/>
</dbReference>
<feature type="compositionally biased region" description="Basic and acidic residues" evidence="26">
    <location>
        <begin position="22"/>
        <end position="33"/>
    </location>
</feature>
<feature type="binding site" evidence="25">
    <location>
        <position position="645"/>
    </location>
    <ligand>
        <name>ATP</name>
        <dbReference type="ChEBI" id="CHEBI:30616"/>
    </ligand>
</feature>
<keyword evidence="18" id="KW-0325">Glycoprotein</keyword>
<keyword evidence="13 27" id="KW-1133">Transmembrane helix</keyword>
<evidence type="ECO:0000256" key="22">
    <source>
        <dbReference type="ARBA" id="ARBA00070212"/>
    </source>
</evidence>
<dbReference type="GO" id="GO:0043235">
    <property type="term" value="C:receptor complex"/>
    <property type="evidence" value="ECO:0007669"/>
    <property type="project" value="TreeGrafter"/>
</dbReference>
<dbReference type="PANTHER" id="PTHR24416:SF257">
    <property type="entry name" value="TYROSINE-PROTEIN KINASE MER"/>
    <property type="match status" value="1"/>
</dbReference>
<evidence type="ECO:0000256" key="18">
    <source>
        <dbReference type="ARBA" id="ARBA00023180"/>
    </source>
</evidence>
<keyword evidence="17" id="KW-0675">Receptor</keyword>
<keyword evidence="6" id="KW-0808">Transferase</keyword>
<evidence type="ECO:0000256" key="9">
    <source>
        <dbReference type="ARBA" id="ARBA00022737"/>
    </source>
</evidence>
<protein>
    <recommendedName>
        <fullName evidence="22">Tyrosine-protein kinase Mer</fullName>
        <ecNumber evidence="3">2.7.10.1</ecNumber>
    </recommendedName>
    <alternativeName>
        <fullName evidence="23">Proto-oncogene c-Mer</fullName>
    </alternativeName>
    <alternativeName>
        <fullName evidence="24">Receptor tyrosine kinase MerTK</fullName>
    </alternativeName>
</protein>
<evidence type="ECO:0000313" key="32">
    <source>
        <dbReference type="Proteomes" id="UP000700334"/>
    </source>
</evidence>
<dbReference type="EMBL" id="JAGFMF010011928">
    <property type="protein sequence ID" value="KAG8509699.1"/>
    <property type="molecule type" value="Genomic_DNA"/>
</dbReference>
<dbReference type="InterPro" id="IPR011009">
    <property type="entry name" value="Kinase-like_dom_sf"/>
</dbReference>
<feature type="domain" description="Protein kinase" evidence="28">
    <location>
        <begin position="613"/>
        <end position="884"/>
    </location>
</feature>
<feature type="region of interest" description="Disordered" evidence="26">
    <location>
        <begin position="14"/>
        <end position="33"/>
    </location>
</feature>
<dbReference type="Gene3D" id="1.10.510.10">
    <property type="entry name" value="Transferase(Phosphotransferase) domain 1"/>
    <property type="match status" value="1"/>
</dbReference>
<dbReference type="GO" id="GO:0016477">
    <property type="term" value="P:cell migration"/>
    <property type="evidence" value="ECO:0007669"/>
    <property type="project" value="TreeGrafter"/>
</dbReference>
<evidence type="ECO:0000256" key="4">
    <source>
        <dbReference type="ARBA" id="ARBA00022475"/>
    </source>
</evidence>
<feature type="domain" description="Ig-like" evidence="29">
    <location>
        <begin position="117"/>
        <end position="212"/>
    </location>
</feature>
<dbReference type="InterPro" id="IPR050122">
    <property type="entry name" value="RTK"/>
</dbReference>
<evidence type="ECO:0000256" key="16">
    <source>
        <dbReference type="ARBA" id="ARBA00023157"/>
    </source>
</evidence>
<dbReference type="AlphaFoldDB" id="A0A8J5ZU85"/>
<dbReference type="SMART" id="SM00060">
    <property type="entry name" value="FN3"/>
    <property type="match status" value="2"/>
</dbReference>
<dbReference type="PROSITE" id="PS00107">
    <property type="entry name" value="PROTEIN_KINASE_ATP"/>
    <property type="match status" value="1"/>
</dbReference>
<keyword evidence="7 27" id="KW-0812">Transmembrane</keyword>
<dbReference type="InterPro" id="IPR003961">
    <property type="entry name" value="FN3_dom"/>
</dbReference>
<evidence type="ECO:0000256" key="7">
    <source>
        <dbReference type="ARBA" id="ARBA00022692"/>
    </source>
</evidence>
<keyword evidence="12 25" id="KW-0067">ATP-binding</keyword>
<evidence type="ECO:0000256" key="23">
    <source>
        <dbReference type="ARBA" id="ARBA00077110"/>
    </source>
</evidence>
<evidence type="ECO:0000313" key="31">
    <source>
        <dbReference type="EMBL" id="KAG8509699.1"/>
    </source>
</evidence>
<feature type="domain" description="Ig-like" evidence="29">
    <location>
        <begin position="223"/>
        <end position="299"/>
    </location>
</feature>
<dbReference type="InterPro" id="IPR008266">
    <property type="entry name" value="Tyr_kinase_AS"/>
</dbReference>
<feature type="domain" description="Fibronectin type-III" evidence="30">
    <location>
        <begin position="312"/>
        <end position="407"/>
    </location>
</feature>
<dbReference type="Proteomes" id="UP000700334">
    <property type="component" value="Unassembled WGS sequence"/>
</dbReference>
<keyword evidence="8" id="KW-0732">Signal</keyword>
<evidence type="ECO:0000256" key="13">
    <source>
        <dbReference type="ARBA" id="ARBA00022989"/>
    </source>
</evidence>
<evidence type="ECO:0000256" key="11">
    <source>
        <dbReference type="ARBA" id="ARBA00022777"/>
    </source>
</evidence>
<dbReference type="PANTHER" id="PTHR24416">
    <property type="entry name" value="TYROSINE-PROTEIN KINASE RECEPTOR"/>
    <property type="match status" value="1"/>
</dbReference>
<dbReference type="InterPro" id="IPR001245">
    <property type="entry name" value="Ser-Thr/Tyr_kinase_cat_dom"/>
</dbReference>
<dbReference type="InterPro" id="IPR036116">
    <property type="entry name" value="FN3_sf"/>
</dbReference>
<dbReference type="FunFam" id="2.60.40.10:FF:000834">
    <property type="entry name" value="Proto-oncogene tyrosine-protein kinase MER"/>
    <property type="match status" value="1"/>
</dbReference>
<evidence type="ECO:0000256" key="14">
    <source>
        <dbReference type="ARBA" id="ARBA00023136"/>
    </source>
</evidence>
<keyword evidence="10 25" id="KW-0547">Nucleotide-binding</keyword>
<dbReference type="FunFam" id="3.30.200.20:FF:000111">
    <property type="entry name" value="Tyrosine-protein kinase receptor TYRO3"/>
    <property type="match status" value="1"/>
</dbReference>
<dbReference type="SUPFAM" id="SSF48726">
    <property type="entry name" value="Immunoglobulin"/>
    <property type="match status" value="2"/>
</dbReference>
<dbReference type="InterPro" id="IPR013151">
    <property type="entry name" value="Immunoglobulin_dom"/>
</dbReference>
<dbReference type="Pfam" id="PF13927">
    <property type="entry name" value="Ig_3"/>
    <property type="match status" value="1"/>
</dbReference>
<keyword evidence="15" id="KW-0829">Tyrosine-protein kinase</keyword>
<dbReference type="Pfam" id="PF00047">
    <property type="entry name" value="ig"/>
    <property type="match status" value="1"/>
</dbReference>
<evidence type="ECO:0000256" key="25">
    <source>
        <dbReference type="PROSITE-ProRule" id="PRU10141"/>
    </source>
</evidence>
<evidence type="ECO:0000256" key="27">
    <source>
        <dbReference type="SAM" id="Phobius"/>
    </source>
</evidence>
<dbReference type="GO" id="GO:0005524">
    <property type="term" value="F:ATP binding"/>
    <property type="evidence" value="ECO:0007669"/>
    <property type="project" value="UniProtKB-UniRule"/>
</dbReference>
<dbReference type="FunFam" id="1.10.510.10:FF:000089">
    <property type="entry name" value="Tyrosine-protein kinase receptor TYRO3"/>
    <property type="match status" value="1"/>
</dbReference>
<evidence type="ECO:0000256" key="21">
    <source>
        <dbReference type="ARBA" id="ARBA00066004"/>
    </source>
</evidence>
<dbReference type="PROSITE" id="PS00109">
    <property type="entry name" value="PROTEIN_KINASE_TYR"/>
    <property type="match status" value="1"/>
</dbReference>
<feature type="transmembrane region" description="Helical" evidence="27">
    <location>
        <begin position="528"/>
        <end position="549"/>
    </location>
</feature>
<evidence type="ECO:0000259" key="29">
    <source>
        <dbReference type="PROSITE" id="PS50835"/>
    </source>
</evidence>
<evidence type="ECO:0000256" key="1">
    <source>
        <dbReference type="ARBA" id="ARBA00004251"/>
    </source>
</evidence>
<dbReference type="PRINTS" id="PR00109">
    <property type="entry name" value="TYRKINASE"/>
</dbReference>
<comment type="caution">
    <text evidence="31">The sequence shown here is derived from an EMBL/GenBank/DDBJ whole genome shotgun (WGS) entry which is preliminary data.</text>
</comment>
<sequence>MSLRGWIRPWNAFRMPTTSSSKGREPRDARPGSRLRELGWKLRCCAQPFAEVKGETRPIPPSLGLLPGSQQADHTAFPPYTRRYQPALLTLPAQPRGPYPGNAALPRLTSPGSKLLPPLAFNHTVGHIIISEHKDVKFNCSINVPNMYQEVEGISWWKDGKELLGAHHSVTQFYTDAEVTTVIASFSITHVQRSDNGSYICKMKINDEEIVSDPIYIEVQGLPHFTRQPESMNVTRNTAFNLTCQAVGPPEPINIFWVQNSSRVNEQPEKSPSILTVPGLTETAIFSCEAHNDKGLTVSKGVQINIKVIPSPPAEVSIHNTTAHSVLVSWVLGFDGYSPFKNCSVQVKEVDPLSNDSVMIFNTSASPQFYQIEQLQALANYSIGVSCMNEIGWSALSPWILASTTEGAPSAAPLNISMFLNESSNKLDISWIQPPIKRQDGELMGYRVSHVWQSAETSKEFTEQVGQNDSRAQISIQAHNATCIVRIAAVTKGGVGPFSEPVRLFIPDHGWVDFAPSSTPAPGNTDPVVILLGCFCGFVLIGSILYISLAIRKRFQETRFGNAFTGEDTELVVDYIAKKSFCRRAVELTLSSLGVSQELQNKLEDVVIDRNLLILGKILGEGEFGSVMEGSLSQQDGTSQKVAVKTMKLDNFSQREIEEFLSEAACMKDFNHPNVIRLLGVCIEMSSQGIPKPMVILPFMKYGDLHTYLLYSRLETGPKHVPLQILLKFMVDIAQGMEYLSNRNFLHRDLAARNCMLRDDMTVCVADFGLSKKIYSGDYYRQGRIAKMPVKWIALESLADRVYTSKSDVWAFGVTMWEIATRGMTPYPGVQNHEMYDYLLHGHRLKQPEDCLDELYEIMHSCWSAEPLDRPTFSVLKLQLEKLLELLPDVEDKADVIYINTQFPESREDLTADPALAQLDMDIDPDSIIASCTPSAAISVVTAEVHENTLHEGRYILNGGSEEWEDLISTAQATETAGKDSVGPEDRPARSGAAWSQASTLPLRSPSLDELAYADDSIEDSEV</sequence>
<dbReference type="FunFam" id="2.60.40.10:FF:000902">
    <property type="entry name" value="MER proto-oncogene, tyrosine kinase"/>
    <property type="match status" value="1"/>
</dbReference>
<evidence type="ECO:0000256" key="3">
    <source>
        <dbReference type="ARBA" id="ARBA00011902"/>
    </source>
</evidence>
<evidence type="ECO:0000256" key="8">
    <source>
        <dbReference type="ARBA" id="ARBA00022729"/>
    </source>
</evidence>
<evidence type="ECO:0000256" key="24">
    <source>
        <dbReference type="ARBA" id="ARBA00082356"/>
    </source>
</evidence>
<dbReference type="SMART" id="SM00409">
    <property type="entry name" value="IG"/>
    <property type="match status" value="2"/>
</dbReference>
<dbReference type="GO" id="GO:0006909">
    <property type="term" value="P:phagocytosis"/>
    <property type="evidence" value="ECO:0007669"/>
    <property type="project" value="TreeGrafter"/>
</dbReference>
<dbReference type="InterPro" id="IPR000719">
    <property type="entry name" value="Prot_kinase_dom"/>
</dbReference>
<feature type="domain" description="Fibronectin type-III" evidence="30">
    <location>
        <begin position="412"/>
        <end position="509"/>
    </location>
</feature>
<dbReference type="SUPFAM" id="SSF49265">
    <property type="entry name" value="Fibronectin type III"/>
    <property type="match status" value="1"/>
</dbReference>
<evidence type="ECO:0000256" key="15">
    <source>
        <dbReference type="ARBA" id="ARBA00023137"/>
    </source>
</evidence>
<dbReference type="GO" id="GO:0005886">
    <property type="term" value="C:plasma membrane"/>
    <property type="evidence" value="ECO:0007669"/>
    <property type="project" value="UniProtKB-SubCell"/>
</dbReference>
<dbReference type="EC" id="2.7.10.1" evidence="3"/>
<comment type="similarity">
    <text evidence="2">Belongs to the protein kinase superfamily. CAMK Ser/Thr protein kinase family.</text>
</comment>
<dbReference type="Pfam" id="PF00041">
    <property type="entry name" value="fn3"/>
    <property type="match status" value="1"/>
</dbReference>
<keyword evidence="11 31" id="KW-0418">Kinase</keyword>